<dbReference type="PRINTS" id="PR00455">
    <property type="entry name" value="HTHTETR"/>
</dbReference>
<evidence type="ECO:0000313" key="5">
    <source>
        <dbReference type="EMBL" id="MBF4474256.1"/>
    </source>
</evidence>
<reference evidence="4 6" key="1">
    <citation type="submission" date="2013-12" db="EMBL/GenBank/DDBJ databases">
        <title>The complete genome sequence of Methanobacterium sp. BRM9.</title>
        <authorList>
            <consortium name="Pastoral Greenhouse Gas Research Consortium"/>
            <person name="Kelly W.J."/>
            <person name="Leahy S.C."/>
            <person name="Perry R."/>
            <person name="Li D."/>
            <person name="Altermann E."/>
            <person name="Lambie S.C."/>
            <person name="Attwood G.T."/>
        </authorList>
    </citation>
    <scope>NUCLEOTIDE SEQUENCE [LARGE SCALE GENOMIC DNA]</scope>
    <source>
        <strain evidence="4 6">BRM9</strain>
    </source>
</reference>
<protein>
    <submittedName>
        <fullName evidence="4">TetR family transcriptional regulator</fullName>
    </submittedName>
    <submittedName>
        <fullName evidence="5">TetR/AcrR family transcriptional regulator</fullName>
    </submittedName>
</protein>
<dbReference type="SUPFAM" id="SSF46689">
    <property type="entry name" value="Homeodomain-like"/>
    <property type="match status" value="1"/>
</dbReference>
<dbReference type="PANTHER" id="PTHR30055:SF222">
    <property type="entry name" value="REGULATORY PROTEIN"/>
    <property type="match status" value="1"/>
</dbReference>
<evidence type="ECO:0000313" key="6">
    <source>
        <dbReference type="Proteomes" id="UP000029661"/>
    </source>
</evidence>
<dbReference type="AlphaFoldDB" id="A0A089ZHM2"/>
<dbReference type="InterPro" id="IPR023772">
    <property type="entry name" value="DNA-bd_HTH_TetR-type_CS"/>
</dbReference>
<evidence type="ECO:0000259" key="3">
    <source>
        <dbReference type="PROSITE" id="PS50977"/>
    </source>
</evidence>
<dbReference type="PROSITE" id="PS50977">
    <property type="entry name" value="HTH_TETR_2"/>
    <property type="match status" value="1"/>
</dbReference>
<dbReference type="KEGG" id="mfc:BRM9_2048"/>
<evidence type="ECO:0000256" key="1">
    <source>
        <dbReference type="ARBA" id="ARBA00023125"/>
    </source>
</evidence>
<dbReference type="GO" id="GO:0003677">
    <property type="term" value="F:DNA binding"/>
    <property type="evidence" value="ECO:0007669"/>
    <property type="project" value="UniProtKB-UniRule"/>
</dbReference>
<name>A0A089ZHM2_METFO</name>
<accession>A0A089ZHM2</accession>
<proteinExistence type="predicted"/>
<dbReference type="Pfam" id="PF00440">
    <property type="entry name" value="TetR_N"/>
    <property type="match status" value="1"/>
</dbReference>
<dbReference type="EMBL" id="CP006933">
    <property type="protein sequence ID" value="AIS32850.1"/>
    <property type="molecule type" value="Genomic_DNA"/>
</dbReference>
<sequence>MKEKEQKILDTALPLFVERGFHGTSTAEIAKTAGVATGTLFHYFKTKEDLIDRLYIYTKENILKASQGDYDESKSFKENVKSLWLNFVNFGIEEPYKFNFIMTFHCSPYITSFTKGRIEEKFVDLLEVYKKGLKEDEIKPVYDELLMDYFWGNVLNTITHFEKNPEKRKKNNIELAFELFWDGISK</sequence>
<dbReference type="InterPro" id="IPR009057">
    <property type="entry name" value="Homeodomain-like_sf"/>
</dbReference>
<dbReference type="InterPro" id="IPR001647">
    <property type="entry name" value="HTH_TetR"/>
</dbReference>
<dbReference type="GeneID" id="24793211"/>
<evidence type="ECO:0000313" key="4">
    <source>
        <dbReference type="EMBL" id="AIS32850.1"/>
    </source>
</evidence>
<dbReference type="EMBL" id="JADIIL010000011">
    <property type="protein sequence ID" value="MBF4474256.1"/>
    <property type="molecule type" value="Genomic_DNA"/>
</dbReference>
<dbReference type="OrthoDB" id="135877at2157"/>
<gene>
    <name evidence="4" type="ORF">BRM9_2048</name>
    <name evidence="5" type="ORF">ISP06_02130</name>
</gene>
<dbReference type="STRING" id="2162.BRM9_2048"/>
<dbReference type="Proteomes" id="UP000029661">
    <property type="component" value="Chromosome"/>
</dbReference>
<dbReference type="PANTHER" id="PTHR30055">
    <property type="entry name" value="HTH-TYPE TRANSCRIPTIONAL REGULATOR RUTR"/>
    <property type="match status" value="1"/>
</dbReference>
<dbReference type="PROSITE" id="PS01081">
    <property type="entry name" value="HTH_TETR_1"/>
    <property type="match status" value="1"/>
</dbReference>
<feature type="DNA-binding region" description="H-T-H motif" evidence="2">
    <location>
        <begin position="25"/>
        <end position="44"/>
    </location>
</feature>
<keyword evidence="1 2" id="KW-0238">DNA-binding</keyword>
<dbReference type="Proteomes" id="UP000606900">
    <property type="component" value="Unassembled WGS sequence"/>
</dbReference>
<feature type="domain" description="HTH tetR-type" evidence="3">
    <location>
        <begin position="2"/>
        <end position="62"/>
    </location>
</feature>
<evidence type="ECO:0000256" key="2">
    <source>
        <dbReference type="PROSITE-ProRule" id="PRU00335"/>
    </source>
</evidence>
<dbReference type="InterPro" id="IPR050109">
    <property type="entry name" value="HTH-type_TetR-like_transc_reg"/>
</dbReference>
<dbReference type="RefSeq" id="WP_048085682.1">
    <property type="nucleotide sequence ID" value="NZ_CP006933.1"/>
</dbReference>
<reference evidence="5" key="2">
    <citation type="submission" date="2020-10" db="EMBL/GenBank/DDBJ databases">
        <title>Dehalococcoides mccartyi of a TCE/Cr reducing biochatode.</title>
        <authorList>
            <person name="Matturro B."/>
        </authorList>
    </citation>
    <scope>NUCLEOTIDE SEQUENCE</scope>
    <source>
        <strain evidence="5">Bin2</strain>
    </source>
</reference>
<organism evidence="4 6">
    <name type="scientific">Methanobacterium formicicum</name>
    <dbReference type="NCBI Taxonomy" id="2162"/>
    <lineage>
        <taxon>Archaea</taxon>
        <taxon>Methanobacteriati</taxon>
        <taxon>Methanobacteriota</taxon>
        <taxon>Methanomada group</taxon>
        <taxon>Methanobacteria</taxon>
        <taxon>Methanobacteriales</taxon>
        <taxon>Methanobacteriaceae</taxon>
        <taxon>Methanobacterium</taxon>
    </lineage>
</organism>
<dbReference type="Gene3D" id="1.10.357.10">
    <property type="entry name" value="Tetracycline Repressor, domain 2"/>
    <property type="match status" value="1"/>
</dbReference>